<name>A0AAW3FAV4_BURGA</name>
<evidence type="ECO:0000313" key="3">
    <source>
        <dbReference type="EMBL" id="KGC24030.1"/>
    </source>
</evidence>
<accession>A0AAW3FAV4</accession>
<dbReference type="InterPro" id="IPR023346">
    <property type="entry name" value="Lysozyme-like_dom_sf"/>
</dbReference>
<comment type="caution">
    <text evidence="3">The sequence shown here is derived from an EMBL/GenBank/DDBJ whole genome shotgun (WGS) entry which is preliminary data.</text>
</comment>
<evidence type="ECO:0000256" key="1">
    <source>
        <dbReference type="SAM" id="MobiDB-lite"/>
    </source>
</evidence>
<dbReference type="InterPro" id="IPR008258">
    <property type="entry name" value="Transglycosylase_SLT_dom_1"/>
</dbReference>
<dbReference type="Proteomes" id="UP000029590">
    <property type="component" value="Unassembled WGS sequence"/>
</dbReference>
<dbReference type="CDD" id="cd16892">
    <property type="entry name" value="LT_VirB1-like"/>
    <property type="match status" value="1"/>
</dbReference>
<dbReference type="SUPFAM" id="SSF53955">
    <property type="entry name" value="Lysozyme-like"/>
    <property type="match status" value="1"/>
</dbReference>
<dbReference type="Pfam" id="PF01464">
    <property type="entry name" value="SLT"/>
    <property type="match status" value="1"/>
</dbReference>
<reference evidence="3 4" key="1">
    <citation type="submission" date="2014-04" db="EMBL/GenBank/DDBJ databases">
        <authorList>
            <person name="Bishop-Lilly K.A."/>
            <person name="Broomall S.M."/>
            <person name="Chain P.S."/>
            <person name="Chertkov O."/>
            <person name="Coyne S.R."/>
            <person name="Daligault H.E."/>
            <person name="Davenport K.W."/>
            <person name="Erkkila T."/>
            <person name="Frey K.G."/>
            <person name="Gibbons H.S."/>
            <person name="Gu W."/>
            <person name="Jaissle J."/>
            <person name="Johnson S.L."/>
            <person name="Koroleva G.I."/>
            <person name="Ladner J.T."/>
            <person name="Lo C.-C."/>
            <person name="Minogue T.D."/>
            <person name="Munk C."/>
            <person name="Palacios G.F."/>
            <person name="Redden C.L."/>
            <person name="Rosenzweig C.N."/>
            <person name="Scholz M.B."/>
            <person name="Teshima H."/>
            <person name="Xu Y."/>
        </authorList>
    </citation>
    <scope>NUCLEOTIDE SEQUENCE [LARGE SCALE GENOMIC DNA]</scope>
    <source>
        <strain evidence="4">gladioli</strain>
    </source>
</reference>
<evidence type="ECO:0000313" key="4">
    <source>
        <dbReference type="Proteomes" id="UP000029590"/>
    </source>
</evidence>
<proteinExistence type="predicted"/>
<dbReference type="Gene3D" id="1.10.530.10">
    <property type="match status" value="1"/>
</dbReference>
<sequence>MRSTSGNRVRASVAAAGGTMILFAMFGWACDALAGVLIKAPTSEPFGEGGFSAIAQACAPGVHPELMGRIGRIESSGNPYAIGVVGGHLVRQPTNRAEALATVKALNAGGWNYSLGIVQVNVHNFGRYGVRAEDMFDPCRNLKIGAAILTECYSRAREADPSNEQRAVHAALSCYYSGDLKSGRDYALKVSAAAPIDSIRVPDAIGIVSDGVAPRASSRGARSSGRTLAERRVLSAADDWFDGGDDETRSSPNVRRRQVSVADQDGRLANSSAGETSLGSTVRVRKLDDSAASAARESGDD</sequence>
<organism evidence="3 4">
    <name type="scientific">Burkholderia gladioli</name>
    <name type="common">Pseudomonas marginata</name>
    <name type="synonym">Phytomonas marginata</name>
    <dbReference type="NCBI Taxonomy" id="28095"/>
    <lineage>
        <taxon>Bacteria</taxon>
        <taxon>Pseudomonadati</taxon>
        <taxon>Pseudomonadota</taxon>
        <taxon>Betaproteobacteria</taxon>
        <taxon>Burkholderiales</taxon>
        <taxon>Burkholderiaceae</taxon>
        <taxon>Burkholderia</taxon>
    </lineage>
</organism>
<gene>
    <name evidence="3" type="ORF">DM48_8043</name>
</gene>
<feature type="region of interest" description="Disordered" evidence="1">
    <location>
        <begin position="239"/>
        <end position="301"/>
    </location>
</feature>
<evidence type="ECO:0000259" key="2">
    <source>
        <dbReference type="Pfam" id="PF01464"/>
    </source>
</evidence>
<dbReference type="KEGG" id="bgo:BM43_7574"/>
<feature type="compositionally biased region" description="Polar residues" evidence="1">
    <location>
        <begin position="269"/>
        <end position="280"/>
    </location>
</feature>
<dbReference type="AlphaFoldDB" id="A0AAW3FAV4"/>
<protein>
    <submittedName>
        <fullName evidence="3">Transglycosylase SLT domain protein</fullName>
    </submittedName>
</protein>
<feature type="domain" description="Transglycosylase SLT" evidence="2">
    <location>
        <begin position="54"/>
        <end position="182"/>
    </location>
</feature>
<dbReference type="EMBL" id="JPGG01000011">
    <property type="protein sequence ID" value="KGC24030.1"/>
    <property type="molecule type" value="Genomic_DNA"/>
</dbReference>